<feature type="binding site" evidence="8">
    <location>
        <position position="65"/>
    </location>
    <ligand>
        <name>Mg(2+)</name>
        <dbReference type="ChEBI" id="CHEBI:18420"/>
    </ligand>
</feature>
<evidence type="ECO:0000256" key="3">
    <source>
        <dbReference type="ARBA" id="ARBA00022723"/>
    </source>
</evidence>
<name>A0A8H9IBV2_9ALTE</name>
<evidence type="ECO:0000256" key="4">
    <source>
        <dbReference type="ARBA" id="ARBA00022741"/>
    </source>
</evidence>
<evidence type="ECO:0000256" key="1">
    <source>
        <dbReference type="ARBA" id="ARBA00022490"/>
    </source>
</evidence>
<dbReference type="AlphaFoldDB" id="A0A8H9IBV2"/>
<evidence type="ECO:0000256" key="7">
    <source>
        <dbReference type="ARBA" id="ARBA00022842"/>
    </source>
</evidence>
<organism evidence="9 10">
    <name type="scientific">Paraglaciecola chathamensis</name>
    <dbReference type="NCBI Taxonomy" id="368405"/>
    <lineage>
        <taxon>Bacteria</taxon>
        <taxon>Pseudomonadati</taxon>
        <taxon>Pseudomonadota</taxon>
        <taxon>Gammaproteobacteria</taxon>
        <taxon>Alteromonadales</taxon>
        <taxon>Alteromonadaceae</taxon>
        <taxon>Paraglaciecola</taxon>
    </lineage>
</organism>
<reference evidence="9" key="1">
    <citation type="journal article" date="2014" name="Int. J. Syst. Evol. Microbiol.">
        <title>Complete genome sequence of Corynebacterium casei LMG S-19264T (=DSM 44701T), isolated from a smear-ripened cheese.</title>
        <authorList>
            <consortium name="US DOE Joint Genome Institute (JGI-PGF)"/>
            <person name="Walter F."/>
            <person name="Albersmeier A."/>
            <person name="Kalinowski J."/>
            <person name="Ruckert C."/>
        </authorList>
    </citation>
    <scope>NUCLEOTIDE SEQUENCE</scope>
    <source>
        <strain evidence="9">KCTC 32337</strain>
    </source>
</reference>
<accession>A0A8H9IBV2</accession>
<dbReference type="EMBL" id="BMZC01000010">
    <property type="protein sequence ID" value="GGZ72634.1"/>
    <property type="molecule type" value="Genomic_DNA"/>
</dbReference>
<proteinExistence type="inferred from homology"/>
<dbReference type="UniPathway" id="UPA00078">
    <property type="reaction ID" value="UER00161"/>
</dbReference>
<dbReference type="FunFam" id="3.40.50.300:FF:000292">
    <property type="entry name" value="ATP-dependent dethiobiotin synthetase BioD"/>
    <property type="match status" value="1"/>
</dbReference>
<comment type="function">
    <text evidence="8">Catalyzes a mechanistically unusual reaction, the ATP-dependent insertion of CO2 between the N7 and N8 nitrogen atoms of 7,8-diaminopelargonic acid (DAPA, also called 7,8-diammoniononanoate) to form a ureido ring.</text>
</comment>
<feature type="active site" evidence="8">
    <location>
        <position position="48"/>
    </location>
</feature>
<comment type="similarity">
    <text evidence="8">Belongs to the dethiobiotin synthetase family.</text>
</comment>
<dbReference type="NCBIfam" id="TIGR00347">
    <property type="entry name" value="bioD"/>
    <property type="match status" value="1"/>
</dbReference>
<gene>
    <name evidence="8 9" type="primary">bioD</name>
    <name evidence="9" type="ORF">GCM10011274_33670</name>
</gene>
<feature type="binding site" evidence="8">
    <location>
        <position position="132"/>
    </location>
    <ligand>
        <name>Mg(2+)</name>
        <dbReference type="ChEBI" id="CHEBI:18420"/>
    </ligand>
</feature>
<sequence>MPRIDTQPSQGQQAFFVTGTDTEVGKTFVSCALLAACADAGFSTAAYKPVSAGCEVTPNGLRNEDALQLQQASNIALAYNEVNPIAFEEPIAPHLACANLVAMGKAQPIELSSIHRGFSALAAKQSDVLLVEGAGGWRLPLGKNNNGQEQFLSDFAIAEKLPVILVVGMRLGCINHALLTAQAIEQDGLKIAGWVANMLEPDMPFLEENIQSLQLLLTAPLLAHIPKARSPESVKTSFELQQLGLIK</sequence>
<comment type="subcellular location">
    <subcellularLocation>
        <location evidence="8">Cytoplasm</location>
    </subcellularLocation>
</comment>
<keyword evidence="4 8" id="KW-0547">Nucleotide-binding</keyword>
<evidence type="ECO:0000313" key="9">
    <source>
        <dbReference type="EMBL" id="GGZ72634.1"/>
    </source>
</evidence>
<dbReference type="PANTHER" id="PTHR43210">
    <property type="entry name" value="DETHIOBIOTIN SYNTHETASE"/>
    <property type="match status" value="1"/>
</dbReference>
<dbReference type="GO" id="GO:0000287">
    <property type="term" value="F:magnesium ion binding"/>
    <property type="evidence" value="ECO:0007669"/>
    <property type="project" value="UniProtKB-UniRule"/>
</dbReference>
<protein>
    <recommendedName>
        <fullName evidence="8">ATP-dependent dethiobiotin synthetase BioD</fullName>
        <ecNumber evidence="8">6.3.3.3</ecNumber>
    </recommendedName>
    <alternativeName>
        <fullName evidence="8">DTB synthetase</fullName>
        <shortName evidence="8">DTBS</shortName>
    </alternativeName>
    <alternativeName>
        <fullName evidence="8">Dethiobiotin synthase</fullName>
    </alternativeName>
</protein>
<dbReference type="InterPro" id="IPR027417">
    <property type="entry name" value="P-loop_NTPase"/>
</dbReference>
<dbReference type="GO" id="GO:0005829">
    <property type="term" value="C:cytosol"/>
    <property type="evidence" value="ECO:0007669"/>
    <property type="project" value="TreeGrafter"/>
</dbReference>
<dbReference type="EC" id="6.3.3.3" evidence="8"/>
<feature type="binding site" evidence="8">
    <location>
        <position position="27"/>
    </location>
    <ligand>
        <name>Mg(2+)</name>
        <dbReference type="ChEBI" id="CHEBI:18420"/>
    </ligand>
</feature>
<keyword evidence="7 8" id="KW-0460">Magnesium</keyword>
<keyword evidence="2 8" id="KW-0436">Ligase</keyword>
<dbReference type="RefSeq" id="WP_191866679.1">
    <property type="nucleotide sequence ID" value="NZ_BMZC01000010.1"/>
</dbReference>
<keyword evidence="6 8" id="KW-0067">ATP-binding</keyword>
<keyword evidence="5 8" id="KW-0093">Biotin biosynthesis</keyword>
<dbReference type="Gene3D" id="3.40.50.300">
    <property type="entry name" value="P-loop containing nucleotide triphosphate hydrolases"/>
    <property type="match status" value="1"/>
</dbReference>
<dbReference type="GO" id="GO:0005524">
    <property type="term" value="F:ATP binding"/>
    <property type="evidence" value="ECO:0007669"/>
    <property type="project" value="UniProtKB-UniRule"/>
</dbReference>
<reference evidence="9" key="2">
    <citation type="submission" date="2020-09" db="EMBL/GenBank/DDBJ databases">
        <authorList>
            <person name="Sun Q."/>
            <person name="Kim S."/>
        </authorList>
    </citation>
    <scope>NUCLEOTIDE SEQUENCE</scope>
    <source>
        <strain evidence="9">KCTC 32337</strain>
    </source>
</reference>
<dbReference type="Pfam" id="PF13500">
    <property type="entry name" value="AAA_26"/>
    <property type="match status" value="1"/>
</dbReference>
<comment type="caution">
    <text evidence="8">Lacks conserved residue(s) required for the propagation of feature annotation.</text>
</comment>
<feature type="binding site" evidence="8">
    <location>
        <begin position="197"/>
        <end position="198"/>
    </location>
    <ligand>
        <name>ATP</name>
        <dbReference type="ChEBI" id="CHEBI:30616"/>
    </ligand>
</feature>
<dbReference type="SUPFAM" id="SSF52540">
    <property type="entry name" value="P-loop containing nucleoside triphosphate hydrolases"/>
    <property type="match status" value="1"/>
</dbReference>
<evidence type="ECO:0000256" key="8">
    <source>
        <dbReference type="HAMAP-Rule" id="MF_00336"/>
    </source>
</evidence>
<dbReference type="PIRSF" id="PIRSF006755">
    <property type="entry name" value="DTB_synth"/>
    <property type="match status" value="1"/>
</dbReference>
<evidence type="ECO:0000313" key="10">
    <source>
        <dbReference type="Proteomes" id="UP000622604"/>
    </source>
</evidence>
<dbReference type="CDD" id="cd03109">
    <property type="entry name" value="DTBS"/>
    <property type="match status" value="1"/>
</dbReference>
<dbReference type="InterPro" id="IPR004472">
    <property type="entry name" value="DTB_synth_BioD"/>
</dbReference>
<dbReference type="GO" id="GO:0004141">
    <property type="term" value="F:dethiobiotin synthase activity"/>
    <property type="evidence" value="ECO:0007669"/>
    <property type="project" value="UniProtKB-UniRule"/>
</dbReference>
<dbReference type="HAMAP" id="MF_00336">
    <property type="entry name" value="BioD"/>
    <property type="match status" value="1"/>
</dbReference>
<comment type="pathway">
    <text evidence="8">Cofactor biosynthesis; biotin biosynthesis; biotin from 7,8-diaminononanoate: step 1/2.</text>
</comment>
<evidence type="ECO:0000256" key="5">
    <source>
        <dbReference type="ARBA" id="ARBA00022756"/>
    </source>
</evidence>
<dbReference type="GO" id="GO:0042803">
    <property type="term" value="F:protein homodimerization activity"/>
    <property type="evidence" value="ECO:0007669"/>
    <property type="project" value="UniProtKB-ARBA"/>
</dbReference>
<dbReference type="Proteomes" id="UP000622604">
    <property type="component" value="Unassembled WGS sequence"/>
</dbReference>
<keyword evidence="3 8" id="KW-0479">Metal-binding</keyword>
<evidence type="ECO:0000256" key="2">
    <source>
        <dbReference type="ARBA" id="ARBA00022598"/>
    </source>
</evidence>
<dbReference type="GO" id="GO:0009102">
    <property type="term" value="P:biotin biosynthetic process"/>
    <property type="evidence" value="ECO:0007669"/>
    <property type="project" value="UniProtKB-UniRule"/>
</dbReference>
<feature type="binding site" evidence="8">
    <location>
        <begin position="132"/>
        <end position="135"/>
    </location>
    <ligand>
        <name>ATP</name>
        <dbReference type="ChEBI" id="CHEBI:30616"/>
    </ligand>
</feature>
<feature type="binding site" evidence="8">
    <location>
        <position position="65"/>
    </location>
    <ligand>
        <name>ATP</name>
        <dbReference type="ChEBI" id="CHEBI:30616"/>
    </ligand>
</feature>
<comment type="subunit">
    <text evidence="8">Homodimer.</text>
</comment>
<evidence type="ECO:0000256" key="6">
    <source>
        <dbReference type="ARBA" id="ARBA00022840"/>
    </source>
</evidence>
<feature type="binding site" evidence="8">
    <location>
        <begin position="23"/>
        <end position="28"/>
    </location>
    <ligand>
        <name>ATP</name>
        <dbReference type="ChEBI" id="CHEBI:30616"/>
    </ligand>
</feature>
<comment type="cofactor">
    <cofactor evidence="8">
        <name>Mg(2+)</name>
        <dbReference type="ChEBI" id="CHEBI:18420"/>
    </cofactor>
</comment>
<comment type="caution">
    <text evidence="9">The sequence shown here is derived from an EMBL/GenBank/DDBJ whole genome shotgun (WGS) entry which is preliminary data.</text>
</comment>
<dbReference type="PANTHER" id="PTHR43210:SF5">
    <property type="entry name" value="DETHIOBIOTIN SYNTHETASE"/>
    <property type="match status" value="1"/>
</dbReference>
<keyword evidence="1 8" id="KW-0963">Cytoplasm</keyword>
<comment type="catalytic activity">
    <reaction evidence="8">
        <text>(7R,8S)-7,8-diammoniononanoate + CO2 + ATP = (4R,5S)-dethiobiotin + ADP + phosphate + 3 H(+)</text>
        <dbReference type="Rhea" id="RHEA:15805"/>
        <dbReference type="ChEBI" id="CHEBI:15378"/>
        <dbReference type="ChEBI" id="CHEBI:16526"/>
        <dbReference type="ChEBI" id="CHEBI:30616"/>
        <dbReference type="ChEBI" id="CHEBI:43474"/>
        <dbReference type="ChEBI" id="CHEBI:149469"/>
        <dbReference type="ChEBI" id="CHEBI:149473"/>
        <dbReference type="ChEBI" id="CHEBI:456216"/>
        <dbReference type="EC" id="6.3.3.3"/>
    </reaction>
</comment>